<protein>
    <recommendedName>
        <fullName evidence="3">SPOR domain-containing protein</fullName>
    </recommendedName>
</protein>
<dbReference type="SUPFAM" id="SSF110997">
    <property type="entry name" value="Sporulation related repeat"/>
    <property type="match status" value="1"/>
</dbReference>
<dbReference type="EMBL" id="JACIFU010000001">
    <property type="protein sequence ID" value="MBB4173511.1"/>
    <property type="molecule type" value="Genomic_DNA"/>
</dbReference>
<comment type="caution">
    <text evidence="4">The sequence shown here is derived from an EMBL/GenBank/DDBJ whole genome shotgun (WGS) entry which is preliminary data.</text>
</comment>
<dbReference type="RefSeq" id="WP_081780773.1">
    <property type="nucleotide sequence ID" value="NZ_JACIFU010000001.1"/>
</dbReference>
<sequence>MKLTRILAIVAMAGSLGVAIQSTVATAQIREQQPAEFPPTSYKGKQYVDSQGCVFIRAGIDGNVSWVPRVSRDRKTVCGFKPTNAGSVAAAPAAPAPAPVQITLDDATTTAAPAPAARPAPRRTAQVAAPAPRRVAKPKVVRQTARRAAPKPAPRIVAPAPQVIRPAPQVRRVTTAPQAAAGCGATAISRQYMRGEGVRCGPQSEPIIGNRTAAVVPQARAYGQQTAGHTTAIRPHYNTGHTISSNTRIVPKHVAKRRINTTNVNVPKGYREVWDDDRLNPRRAEQTLGGRSQMLLVWTQTVPRRLINQSTGRDVTASVPLIYPYTSVAQQRRELGEVSIVRRDGQIVKKIIRNAGAKPVERQPVYSSRSAPAKVEPKAQVRQQVAKPAKALAGKRYVQVGTFRNGTNAQRTAQNVARMGMPARIGKHRKGGQTYMTVQAGPFNGPRAMQQAMNRLRSAGYSDAFAR</sequence>
<dbReference type="Gene3D" id="3.30.70.1070">
    <property type="entry name" value="Sporulation related repeat"/>
    <property type="match status" value="1"/>
</dbReference>
<feature type="compositionally biased region" description="Basic residues" evidence="1">
    <location>
        <begin position="134"/>
        <end position="149"/>
    </location>
</feature>
<evidence type="ECO:0000256" key="1">
    <source>
        <dbReference type="SAM" id="MobiDB-lite"/>
    </source>
</evidence>
<dbReference type="InterPro" id="IPR036680">
    <property type="entry name" value="SPOR-like_sf"/>
</dbReference>
<dbReference type="PROSITE" id="PS51724">
    <property type="entry name" value="SPOR"/>
    <property type="match status" value="1"/>
</dbReference>
<dbReference type="InterPro" id="IPR007730">
    <property type="entry name" value="SPOR-like_dom"/>
</dbReference>
<gene>
    <name evidence="4" type="ORF">GGR93_001272</name>
</gene>
<dbReference type="Proteomes" id="UP000565745">
    <property type="component" value="Unassembled WGS sequence"/>
</dbReference>
<evidence type="ECO:0000256" key="2">
    <source>
        <dbReference type="SAM" id="SignalP"/>
    </source>
</evidence>
<evidence type="ECO:0000313" key="5">
    <source>
        <dbReference type="Proteomes" id="UP000565745"/>
    </source>
</evidence>
<dbReference type="AlphaFoldDB" id="A0A7W6M8R1"/>
<dbReference type="Pfam" id="PF05036">
    <property type="entry name" value="SPOR"/>
    <property type="match status" value="1"/>
</dbReference>
<dbReference type="GO" id="GO:0042834">
    <property type="term" value="F:peptidoglycan binding"/>
    <property type="evidence" value="ECO:0007669"/>
    <property type="project" value="InterPro"/>
</dbReference>
<proteinExistence type="predicted"/>
<name>A0A7W6M8R1_9RHOB</name>
<feature type="signal peptide" evidence="2">
    <location>
        <begin position="1"/>
        <end position="27"/>
    </location>
</feature>
<keyword evidence="5" id="KW-1185">Reference proteome</keyword>
<evidence type="ECO:0000313" key="4">
    <source>
        <dbReference type="EMBL" id="MBB4173511.1"/>
    </source>
</evidence>
<evidence type="ECO:0000259" key="3">
    <source>
        <dbReference type="PROSITE" id="PS51724"/>
    </source>
</evidence>
<accession>A0A7W6M8R1</accession>
<keyword evidence="2" id="KW-0732">Signal</keyword>
<feature type="region of interest" description="Disordered" evidence="1">
    <location>
        <begin position="111"/>
        <end position="153"/>
    </location>
</feature>
<feature type="domain" description="SPOR" evidence="3">
    <location>
        <begin position="390"/>
        <end position="467"/>
    </location>
</feature>
<feature type="chain" id="PRO_5030625774" description="SPOR domain-containing protein" evidence="2">
    <location>
        <begin position="28"/>
        <end position="467"/>
    </location>
</feature>
<reference evidence="4 5" key="1">
    <citation type="submission" date="2020-08" db="EMBL/GenBank/DDBJ databases">
        <title>Genomic Encyclopedia of Type Strains, Phase IV (KMG-IV): sequencing the most valuable type-strain genomes for metagenomic binning, comparative biology and taxonomic classification.</title>
        <authorList>
            <person name="Goeker M."/>
        </authorList>
    </citation>
    <scope>NUCLEOTIDE SEQUENCE [LARGE SCALE GENOMIC DNA]</scope>
    <source>
        <strain evidence="4 5">DSM 101015</strain>
    </source>
</reference>
<dbReference type="OrthoDB" id="7843142at2"/>
<feature type="compositionally biased region" description="Low complexity" evidence="1">
    <location>
        <begin position="111"/>
        <end position="133"/>
    </location>
</feature>
<organism evidence="4 5">
    <name type="scientific">Sulfitobacter noctilucicola</name>
    <dbReference type="NCBI Taxonomy" id="1342301"/>
    <lineage>
        <taxon>Bacteria</taxon>
        <taxon>Pseudomonadati</taxon>
        <taxon>Pseudomonadota</taxon>
        <taxon>Alphaproteobacteria</taxon>
        <taxon>Rhodobacterales</taxon>
        <taxon>Roseobacteraceae</taxon>
        <taxon>Sulfitobacter</taxon>
    </lineage>
</organism>